<dbReference type="SUPFAM" id="SSF52980">
    <property type="entry name" value="Restriction endonuclease-like"/>
    <property type="match status" value="1"/>
</dbReference>
<protein>
    <recommendedName>
        <fullName evidence="1">Putative restriction endonuclease domain-containing protein</fullName>
    </recommendedName>
</protein>
<dbReference type="Proteomes" id="UP000249354">
    <property type="component" value="Unassembled WGS sequence"/>
</dbReference>
<name>A0A2W4W1P1_9CYAN</name>
<evidence type="ECO:0000313" key="2">
    <source>
        <dbReference type="EMBL" id="PZO12988.1"/>
    </source>
</evidence>
<reference evidence="3" key="1">
    <citation type="submission" date="2018-04" db="EMBL/GenBank/DDBJ databases">
        <authorList>
            <person name="Cornet L."/>
        </authorList>
    </citation>
    <scope>NUCLEOTIDE SEQUENCE [LARGE SCALE GENOMIC DNA]</scope>
</reference>
<proteinExistence type="predicted"/>
<dbReference type="EMBL" id="QBMC01000135">
    <property type="protein sequence ID" value="PZO12988.1"/>
    <property type="molecule type" value="Genomic_DNA"/>
</dbReference>
<sequence>MQAQEKTISAQPNQAASEPLLMRWTIEDYHRLVDSGVLANRQVELINGNLVEMAPEGAPHSSTTRSGADYLRDRLSGKAMISEAHPITLSASEPEPDIAVVKSPRSQYRDRHPFPKDVFFLIEVSNSTLTYDLTTKRDTYAEANIQEYWVVDVVTCQIHVFRNLEQGVYTEETIFRTGSIKPLSFPAVAIRVDAFWGVEV</sequence>
<accession>A0A2W4W1P1</accession>
<organism evidence="2 3">
    <name type="scientific">Leptolyngbya foveolarum</name>
    <dbReference type="NCBI Taxonomy" id="47253"/>
    <lineage>
        <taxon>Bacteria</taxon>
        <taxon>Bacillati</taxon>
        <taxon>Cyanobacteriota</taxon>
        <taxon>Cyanophyceae</taxon>
        <taxon>Leptolyngbyales</taxon>
        <taxon>Leptolyngbyaceae</taxon>
        <taxon>Leptolyngbya group</taxon>
        <taxon>Leptolyngbya</taxon>
    </lineage>
</organism>
<dbReference type="CDD" id="cd06260">
    <property type="entry name" value="DUF820-like"/>
    <property type="match status" value="1"/>
</dbReference>
<dbReference type="PANTHER" id="PTHR35400:SF1">
    <property type="entry name" value="SLR1083 PROTEIN"/>
    <property type="match status" value="1"/>
</dbReference>
<evidence type="ECO:0000313" key="3">
    <source>
        <dbReference type="Proteomes" id="UP000249354"/>
    </source>
</evidence>
<dbReference type="Pfam" id="PF05685">
    <property type="entry name" value="Uma2"/>
    <property type="match status" value="1"/>
</dbReference>
<evidence type="ECO:0000259" key="1">
    <source>
        <dbReference type="Pfam" id="PF05685"/>
    </source>
</evidence>
<gene>
    <name evidence="2" type="ORF">DCF25_16760</name>
</gene>
<dbReference type="Gene3D" id="3.90.1570.10">
    <property type="entry name" value="tt1808, chain A"/>
    <property type="match status" value="1"/>
</dbReference>
<reference evidence="2 3" key="2">
    <citation type="submission" date="2018-06" db="EMBL/GenBank/DDBJ databases">
        <title>Metagenomic assembly of (sub)arctic Cyanobacteria and their associated microbiome from non-axenic cultures.</title>
        <authorList>
            <person name="Baurain D."/>
        </authorList>
    </citation>
    <scope>NUCLEOTIDE SEQUENCE [LARGE SCALE GENOMIC DNA]</scope>
    <source>
        <strain evidence="2">ULC129bin1</strain>
    </source>
</reference>
<dbReference type="AlphaFoldDB" id="A0A2W4W1P1"/>
<dbReference type="InterPro" id="IPR011335">
    <property type="entry name" value="Restrct_endonuc-II-like"/>
</dbReference>
<feature type="domain" description="Putative restriction endonuclease" evidence="1">
    <location>
        <begin position="27"/>
        <end position="188"/>
    </location>
</feature>
<dbReference type="InterPro" id="IPR008538">
    <property type="entry name" value="Uma2"/>
</dbReference>
<comment type="caution">
    <text evidence="2">The sequence shown here is derived from an EMBL/GenBank/DDBJ whole genome shotgun (WGS) entry which is preliminary data.</text>
</comment>
<dbReference type="InterPro" id="IPR012296">
    <property type="entry name" value="Nuclease_put_TT1808"/>
</dbReference>
<dbReference type="PANTHER" id="PTHR35400">
    <property type="entry name" value="SLR1083 PROTEIN"/>
    <property type="match status" value="1"/>
</dbReference>